<proteinExistence type="predicted"/>
<evidence type="ECO:0000313" key="1">
    <source>
        <dbReference type="EMBL" id="MFD0854364.1"/>
    </source>
</evidence>
<dbReference type="Proteomes" id="UP001597083">
    <property type="component" value="Unassembled WGS sequence"/>
</dbReference>
<reference evidence="2" key="1">
    <citation type="journal article" date="2019" name="Int. J. Syst. Evol. Microbiol.">
        <title>The Global Catalogue of Microorganisms (GCM) 10K type strain sequencing project: providing services to taxonomists for standard genome sequencing and annotation.</title>
        <authorList>
            <consortium name="The Broad Institute Genomics Platform"/>
            <consortium name="The Broad Institute Genome Sequencing Center for Infectious Disease"/>
            <person name="Wu L."/>
            <person name="Ma J."/>
        </authorList>
    </citation>
    <scope>NUCLEOTIDE SEQUENCE [LARGE SCALE GENOMIC DNA]</scope>
    <source>
        <strain evidence="2">JCM 31696</strain>
    </source>
</reference>
<protein>
    <submittedName>
        <fullName evidence="1">Type II secretion system protein</fullName>
    </submittedName>
</protein>
<feature type="non-terminal residue" evidence="1">
    <location>
        <position position="93"/>
    </location>
</feature>
<dbReference type="EMBL" id="JBHTIR010002884">
    <property type="protein sequence ID" value="MFD0854364.1"/>
    <property type="molecule type" value="Genomic_DNA"/>
</dbReference>
<comment type="caution">
    <text evidence="1">The sequence shown here is derived from an EMBL/GenBank/DDBJ whole genome shotgun (WGS) entry which is preliminary data.</text>
</comment>
<organism evidence="1 2">
    <name type="scientific">Actinomadura adrarensis</name>
    <dbReference type="NCBI Taxonomy" id="1819600"/>
    <lineage>
        <taxon>Bacteria</taxon>
        <taxon>Bacillati</taxon>
        <taxon>Actinomycetota</taxon>
        <taxon>Actinomycetes</taxon>
        <taxon>Streptosporangiales</taxon>
        <taxon>Thermomonosporaceae</taxon>
        <taxon>Actinomadura</taxon>
    </lineage>
</organism>
<gene>
    <name evidence="1" type="ORF">ACFQ07_19150</name>
</gene>
<evidence type="ECO:0000313" key="2">
    <source>
        <dbReference type="Proteomes" id="UP001597083"/>
    </source>
</evidence>
<sequence length="93" mass="10518">MVELAMCCAAISAWLLFRDSPARARIGRLFGRHSALKQGLWEPLTRPIAARFEQHRAQRRNRRRWRGAVIELCDGMAAELAAGRTPDEAFAIT</sequence>
<name>A0ABW3CK59_9ACTN</name>
<keyword evidence="2" id="KW-1185">Reference proteome</keyword>
<accession>A0ABW3CK59</accession>